<evidence type="ECO:0000256" key="4">
    <source>
        <dbReference type="ARBA" id="ARBA00022490"/>
    </source>
</evidence>
<evidence type="ECO:0000256" key="10">
    <source>
        <dbReference type="ARBA" id="ARBA00022960"/>
    </source>
</evidence>
<comment type="similarity">
    <text evidence="3 18">In the N-terminal section; belongs to the N-acetylglucosamine-1-phosphate uridyltransferase family.</text>
</comment>
<dbReference type="InterPro" id="IPR050065">
    <property type="entry name" value="GlmU-like"/>
</dbReference>
<comment type="caution">
    <text evidence="18">Lacks conserved residue(s) required for the propagation of feature annotation.</text>
</comment>
<dbReference type="InterPro" id="IPR029044">
    <property type="entry name" value="Nucleotide-diphossugar_trans"/>
</dbReference>
<dbReference type="NCBIfam" id="NF010932">
    <property type="entry name" value="PRK14352.1"/>
    <property type="match status" value="1"/>
</dbReference>
<dbReference type="InterPro" id="IPR025877">
    <property type="entry name" value="MobA-like_NTP_Trfase"/>
</dbReference>
<dbReference type="GO" id="GO:0019134">
    <property type="term" value="F:glucosamine-1-phosphate N-acetyltransferase activity"/>
    <property type="evidence" value="ECO:0007669"/>
    <property type="project" value="UniProtKB-UniRule"/>
</dbReference>
<reference evidence="22" key="1">
    <citation type="submission" date="2015-03" db="EMBL/GenBank/DDBJ databases">
        <title>Luteipulveratus halotolerans sp. nov., a novel actinobacterium (Dermacoccaceae) from Sarawak, Malaysia.</title>
        <authorList>
            <person name="Juboi H."/>
            <person name="Basik A."/>
            <person name="Shamsul S.S."/>
            <person name="Arnold P."/>
            <person name="Schmitt E.K."/>
            <person name="Sanglier J.-J."/>
            <person name="Yeo T."/>
        </authorList>
    </citation>
    <scope>NUCLEOTIDE SEQUENCE [LARGE SCALE GENOMIC DNA]</scope>
    <source>
        <strain evidence="22">C296001</strain>
    </source>
</reference>
<dbReference type="InterPro" id="IPR038009">
    <property type="entry name" value="GlmU_C_LbH"/>
</dbReference>
<evidence type="ECO:0000259" key="20">
    <source>
        <dbReference type="Pfam" id="PF12804"/>
    </source>
</evidence>
<dbReference type="GO" id="GO:0016020">
    <property type="term" value="C:membrane"/>
    <property type="evidence" value="ECO:0007669"/>
    <property type="project" value="GOC"/>
</dbReference>
<dbReference type="Pfam" id="PF00132">
    <property type="entry name" value="Hexapep"/>
    <property type="match status" value="1"/>
</dbReference>
<gene>
    <name evidence="18 21" type="primary">glmU</name>
    <name evidence="21" type="ORF">VV01_14025</name>
</gene>
<evidence type="ECO:0000256" key="8">
    <source>
        <dbReference type="ARBA" id="ARBA00022737"/>
    </source>
</evidence>
<evidence type="ECO:0000256" key="12">
    <source>
        <dbReference type="ARBA" id="ARBA00023268"/>
    </source>
</evidence>
<feature type="binding site" evidence="18">
    <location>
        <begin position="403"/>
        <end position="404"/>
    </location>
    <ligand>
        <name>acetyl-CoA</name>
        <dbReference type="ChEBI" id="CHEBI:57288"/>
    </ligand>
</feature>
<keyword evidence="11 18" id="KW-0573">Peptidoglycan synthesis</keyword>
<keyword evidence="7 18" id="KW-0479">Metal-binding</keyword>
<dbReference type="GO" id="GO:0000287">
    <property type="term" value="F:magnesium ion binding"/>
    <property type="evidence" value="ECO:0007669"/>
    <property type="project" value="UniProtKB-UniRule"/>
</dbReference>
<evidence type="ECO:0000256" key="6">
    <source>
        <dbReference type="ARBA" id="ARBA00022695"/>
    </source>
</evidence>
<dbReference type="OrthoDB" id="9775031at2"/>
<comment type="pathway">
    <text evidence="18">Bacterial outer membrane biogenesis; LPS lipid A biosynthesis.</text>
</comment>
<comment type="pathway">
    <text evidence="18">Nucleotide-sugar biosynthesis; UDP-N-acetyl-alpha-D-glucosamine biosynthesis; UDP-N-acetyl-alpha-D-glucosamine from N-acetyl-alpha-D-glucosamine 1-phosphate: step 1/1.</text>
</comment>
<sequence length="500" mass="51907">MSVSRPAAVIVLAAGDGTRMKSDLNKMLHRIGGRTLVAHALLAAAGTQAPHVAVTVRAQRERVAPHVAAVWPQALIADQDEIKGTGRAAECALDALPGDLSGTVLVTYGDTPLLTSDTLLELTQVHEDAGNAVTVLTAHLDDPTGYGRIFRGADSTVQAIVEHKDAVKAREEGGELRDALDITEINSGIYAFDVAVLRSSLAQVTTDNAQGEKYLTDVLAIARRTGGRVDTHSIEDIWQIEGVNDKVQLARMGKELNRRHLDVLMRESGAIVVDPDTTWVDADVTVGRDTVLQPGIQLLGATTIGAGCTIGPDCTLKDTEVGDGASVVRAQTDLATIGAHASVGPFSYLRPGTTLGEGGKIGGFVETKNADIGPGAKVPHLTYAGDATIGEGANIGAGTIFANYDGVEKNHTTVGNHSFVGSNSVLVAPVEIGDGAYVAAGSAIDGRVEPGQIAVARGRQRNIDGWVARRRAGTKTAAAAEAASAEHDSPNTDDSEGTPA</sequence>
<keyword evidence="6 18" id="KW-0548">Nucleotidyltransferase</keyword>
<feature type="binding site" evidence="18">
    <location>
        <position position="397"/>
    </location>
    <ligand>
        <name>acetyl-CoA</name>
        <dbReference type="ChEBI" id="CHEBI:57288"/>
    </ligand>
</feature>
<evidence type="ECO:0000256" key="3">
    <source>
        <dbReference type="ARBA" id="ARBA00007947"/>
    </source>
</evidence>
<dbReference type="Pfam" id="PF12804">
    <property type="entry name" value="NTP_transf_3"/>
    <property type="match status" value="1"/>
</dbReference>
<feature type="region of interest" description="Disordered" evidence="19">
    <location>
        <begin position="474"/>
        <end position="500"/>
    </location>
</feature>
<comment type="pathway">
    <text evidence="18">Nucleotide-sugar biosynthesis; UDP-N-acetyl-alpha-D-glucosamine biosynthesis; N-acetyl-alpha-D-glucosamine 1-phosphate from alpha-D-glucosamine 6-phosphate (route II): step 2/2.</text>
</comment>
<dbReference type="InterPro" id="IPR011004">
    <property type="entry name" value="Trimer_LpxA-like_sf"/>
</dbReference>
<evidence type="ECO:0000256" key="5">
    <source>
        <dbReference type="ARBA" id="ARBA00022679"/>
    </source>
</evidence>
<dbReference type="GO" id="GO:0009252">
    <property type="term" value="P:peptidoglycan biosynthetic process"/>
    <property type="evidence" value="ECO:0007669"/>
    <property type="project" value="UniProtKB-UniRule"/>
</dbReference>
<feature type="binding site" evidence="18">
    <location>
        <position position="368"/>
    </location>
    <ligand>
        <name>UDP-N-acetyl-alpha-D-glucosamine</name>
        <dbReference type="ChEBI" id="CHEBI:57705"/>
    </ligand>
</feature>
<keyword evidence="5 18" id="KW-0808">Transferase</keyword>
<dbReference type="HAMAP" id="MF_01631">
    <property type="entry name" value="GlmU"/>
    <property type="match status" value="1"/>
</dbReference>
<name>A0A0L6CKI5_9MICO</name>
<evidence type="ECO:0000256" key="13">
    <source>
        <dbReference type="ARBA" id="ARBA00023315"/>
    </source>
</evidence>
<feature type="binding site" evidence="18">
    <location>
        <begin position="84"/>
        <end position="85"/>
    </location>
    <ligand>
        <name>UDP-N-acetyl-alpha-D-glucosamine</name>
        <dbReference type="ChEBI" id="CHEBI:57705"/>
    </ligand>
</feature>
<feature type="binding site" evidence="18">
    <location>
        <position position="457"/>
    </location>
    <ligand>
        <name>acetyl-CoA</name>
        <dbReference type="ChEBI" id="CHEBI:57288"/>
    </ligand>
</feature>
<feature type="binding site" evidence="18">
    <location>
        <position position="244"/>
    </location>
    <ligand>
        <name>Mg(2+)</name>
        <dbReference type="ChEBI" id="CHEBI:18420"/>
    </ligand>
</feature>
<dbReference type="GO" id="GO:0008360">
    <property type="term" value="P:regulation of cell shape"/>
    <property type="evidence" value="ECO:0007669"/>
    <property type="project" value="UniProtKB-KW"/>
</dbReference>
<dbReference type="EC" id="2.7.7.23" evidence="18"/>
<evidence type="ECO:0000256" key="1">
    <source>
        <dbReference type="ARBA" id="ARBA00004496"/>
    </source>
</evidence>
<feature type="binding site" evidence="18">
    <location>
        <position position="422"/>
    </location>
    <ligand>
        <name>acetyl-CoA</name>
        <dbReference type="ChEBI" id="CHEBI:57288"/>
    </ligand>
</feature>
<dbReference type="UniPathway" id="UPA00973"/>
<dbReference type="Gene3D" id="2.160.10.10">
    <property type="entry name" value="Hexapeptide repeat proteins"/>
    <property type="match status" value="1"/>
</dbReference>
<dbReference type="Proteomes" id="UP000037397">
    <property type="component" value="Unassembled WGS sequence"/>
</dbReference>
<organism evidence="21 22">
    <name type="scientific">Luteipulveratus halotolerans</name>
    <dbReference type="NCBI Taxonomy" id="1631356"/>
    <lineage>
        <taxon>Bacteria</taxon>
        <taxon>Bacillati</taxon>
        <taxon>Actinomycetota</taxon>
        <taxon>Actinomycetes</taxon>
        <taxon>Micrococcales</taxon>
        <taxon>Dermacoccaceae</taxon>
        <taxon>Luteipulveratus</taxon>
    </lineage>
</organism>
<keyword evidence="4 18" id="KW-0963">Cytoplasm</keyword>
<keyword evidence="9 18" id="KW-0460">Magnesium</keyword>
<feature type="region of interest" description="Pyrophosphorylase" evidence="18">
    <location>
        <begin position="1"/>
        <end position="246"/>
    </location>
</feature>
<accession>A0A0L6CKI5</accession>
<dbReference type="GO" id="GO:0009245">
    <property type="term" value="P:lipid A biosynthetic process"/>
    <property type="evidence" value="ECO:0007669"/>
    <property type="project" value="UniProtKB-UniRule"/>
</dbReference>
<dbReference type="InterPro" id="IPR018357">
    <property type="entry name" value="Hexapep_transf_CS"/>
</dbReference>
<evidence type="ECO:0000256" key="18">
    <source>
        <dbReference type="HAMAP-Rule" id="MF_01631"/>
    </source>
</evidence>
<proteinExistence type="inferred from homology"/>
<evidence type="ECO:0000256" key="9">
    <source>
        <dbReference type="ARBA" id="ARBA00022842"/>
    </source>
</evidence>
<evidence type="ECO:0000256" key="19">
    <source>
        <dbReference type="SAM" id="MobiDB-lite"/>
    </source>
</evidence>
<comment type="function">
    <text evidence="17 18">Catalyzes the last two sequential reactions in the de novo biosynthetic pathway for UDP-N-acetylglucosamine (UDP-GlcNAc). The C-terminal domain catalyzes the transfer of acetyl group from acetyl coenzyme A to glucosamine-1-phosphate (GlcN-1-P) to produce N-acetylglucosamine-1-phosphate (GlcNAc-1-P), which is converted into UDP-GlcNAc by the transfer of uridine 5-monophosphate (from uridine 5-triphosphate), a reaction catalyzed by the N-terminal domain.</text>
</comment>
<keyword evidence="10 18" id="KW-0133">Cell shape</keyword>
<dbReference type="CDD" id="cd03353">
    <property type="entry name" value="LbH_GlmU_C"/>
    <property type="match status" value="1"/>
</dbReference>
<keyword evidence="12 18" id="KW-0511">Multifunctional enzyme</keyword>
<comment type="catalytic activity">
    <reaction evidence="16 18">
        <text>N-acetyl-alpha-D-glucosamine 1-phosphate + UTP + H(+) = UDP-N-acetyl-alpha-D-glucosamine + diphosphate</text>
        <dbReference type="Rhea" id="RHEA:13509"/>
        <dbReference type="ChEBI" id="CHEBI:15378"/>
        <dbReference type="ChEBI" id="CHEBI:33019"/>
        <dbReference type="ChEBI" id="CHEBI:46398"/>
        <dbReference type="ChEBI" id="CHEBI:57705"/>
        <dbReference type="ChEBI" id="CHEBI:57776"/>
        <dbReference type="EC" id="2.7.7.23"/>
    </reaction>
</comment>
<dbReference type="GO" id="GO:0003977">
    <property type="term" value="F:UDP-N-acetylglucosamine diphosphorylase activity"/>
    <property type="evidence" value="ECO:0007669"/>
    <property type="project" value="UniProtKB-UniRule"/>
</dbReference>
<feature type="binding site" evidence="18">
    <location>
        <position position="350"/>
    </location>
    <ligand>
        <name>UDP-N-acetyl-alpha-D-glucosamine</name>
        <dbReference type="ChEBI" id="CHEBI:57705"/>
    </ligand>
</feature>
<evidence type="ECO:0000256" key="7">
    <source>
        <dbReference type="ARBA" id="ARBA00022723"/>
    </source>
</evidence>
<dbReference type="EC" id="2.3.1.157" evidence="18"/>
<evidence type="ECO:0000256" key="2">
    <source>
        <dbReference type="ARBA" id="ARBA00007707"/>
    </source>
</evidence>
<feature type="binding site" evidence="18">
    <location>
        <position position="26"/>
    </location>
    <ligand>
        <name>UDP-N-acetyl-alpha-D-glucosamine</name>
        <dbReference type="ChEBI" id="CHEBI:57705"/>
    </ligand>
</feature>
<evidence type="ECO:0000256" key="11">
    <source>
        <dbReference type="ARBA" id="ARBA00022984"/>
    </source>
</evidence>
<evidence type="ECO:0000256" key="17">
    <source>
        <dbReference type="ARBA" id="ARBA00049628"/>
    </source>
</evidence>
<feature type="domain" description="MobA-like NTP transferase" evidence="20">
    <location>
        <begin position="9"/>
        <end position="138"/>
    </location>
</feature>
<dbReference type="GO" id="GO:0000902">
    <property type="term" value="P:cell morphogenesis"/>
    <property type="evidence" value="ECO:0007669"/>
    <property type="project" value="UniProtKB-UniRule"/>
</dbReference>
<feature type="binding site" evidence="18">
    <location>
        <position position="186"/>
    </location>
    <ligand>
        <name>UDP-N-acetyl-alpha-D-glucosamine</name>
        <dbReference type="ChEBI" id="CHEBI:57705"/>
    </ligand>
</feature>
<comment type="catalytic activity">
    <reaction evidence="15 18">
        <text>alpha-D-glucosamine 1-phosphate + acetyl-CoA = N-acetyl-alpha-D-glucosamine 1-phosphate + CoA + H(+)</text>
        <dbReference type="Rhea" id="RHEA:13725"/>
        <dbReference type="ChEBI" id="CHEBI:15378"/>
        <dbReference type="ChEBI" id="CHEBI:57287"/>
        <dbReference type="ChEBI" id="CHEBI:57288"/>
        <dbReference type="ChEBI" id="CHEBI:57776"/>
        <dbReference type="ChEBI" id="CHEBI:58516"/>
        <dbReference type="EC" id="2.3.1.157"/>
    </reaction>
</comment>
<dbReference type="InterPro" id="IPR001451">
    <property type="entry name" value="Hexapep"/>
</dbReference>
<feature type="binding site" evidence="18">
    <location>
        <position position="383"/>
    </location>
    <ligand>
        <name>UDP-N-acetyl-alpha-D-glucosamine</name>
        <dbReference type="ChEBI" id="CHEBI:57705"/>
    </ligand>
</feature>
<evidence type="ECO:0000256" key="15">
    <source>
        <dbReference type="ARBA" id="ARBA00048247"/>
    </source>
</evidence>
<feature type="binding site" evidence="18">
    <location>
        <begin position="12"/>
        <end position="15"/>
    </location>
    <ligand>
        <name>UDP-N-acetyl-alpha-D-glucosamine</name>
        <dbReference type="ChEBI" id="CHEBI:57705"/>
    </ligand>
</feature>
<evidence type="ECO:0000313" key="22">
    <source>
        <dbReference type="Proteomes" id="UP000037397"/>
    </source>
</evidence>
<comment type="subcellular location">
    <subcellularLocation>
        <location evidence="1 18">Cytoplasm</location>
    </subcellularLocation>
</comment>
<dbReference type="GO" id="GO:0006048">
    <property type="term" value="P:UDP-N-acetylglucosamine biosynthetic process"/>
    <property type="evidence" value="ECO:0007669"/>
    <property type="project" value="UniProtKB-UniPathway"/>
</dbReference>
<feature type="binding site" evidence="18">
    <location>
        <begin position="108"/>
        <end position="110"/>
    </location>
    <ligand>
        <name>UDP-N-acetyl-alpha-D-glucosamine</name>
        <dbReference type="ChEBI" id="CHEBI:57705"/>
    </ligand>
</feature>
<dbReference type="UniPathway" id="UPA00113">
    <property type="reaction ID" value="UER00532"/>
</dbReference>
<feature type="binding site" evidence="18">
    <location>
        <position position="79"/>
    </location>
    <ligand>
        <name>UDP-N-acetyl-alpha-D-glucosamine</name>
        <dbReference type="ChEBI" id="CHEBI:57705"/>
    </ligand>
</feature>
<dbReference type="PROSITE" id="PS00101">
    <property type="entry name" value="HEXAPEP_TRANSFERASES"/>
    <property type="match status" value="1"/>
</dbReference>
<feature type="binding site" evidence="18">
    <location>
        <position position="162"/>
    </location>
    <ligand>
        <name>UDP-N-acetyl-alpha-D-glucosamine</name>
        <dbReference type="ChEBI" id="CHEBI:57705"/>
    </ligand>
</feature>
<dbReference type="AlphaFoldDB" id="A0A0L6CKI5"/>
<keyword evidence="8 18" id="KW-0677">Repeat</keyword>
<feature type="binding site" evidence="18">
    <location>
        <position position="394"/>
    </location>
    <ligand>
        <name>UDP-N-acetyl-alpha-D-glucosamine</name>
        <dbReference type="ChEBI" id="CHEBI:57705"/>
    </ligand>
</feature>
<feature type="binding site" evidence="18">
    <location>
        <position position="110"/>
    </location>
    <ligand>
        <name>Mg(2+)</name>
        <dbReference type="ChEBI" id="CHEBI:18420"/>
    </ligand>
</feature>
<protein>
    <recommendedName>
        <fullName evidence="18">Bifunctional protein GlmU</fullName>
    </recommendedName>
    <domain>
        <recommendedName>
            <fullName evidence="18">UDP-N-acetylglucosamine pyrophosphorylase</fullName>
            <ecNumber evidence="18">2.7.7.23</ecNumber>
        </recommendedName>
        <alternativeName>
            <fullName evidence="18">N-acetylglucosamine-1-phosphate uridyltransferase</fullName>
        </alternativeName>
    </domain>
    <domain>
        <recommendedName>
            <fullName evidence="18">Glucosamine-1-phosphate N-acetyltransferase</fullName>
            <ecNumber evidence="18">2.3.1.157</ecNumber>
        </recommendedName>
    </domain>
</protein>
<comment type="similarity">
    <text evidence="2 18">In the C-terminal section; belongs to the transferase hexapeptide repeat family.</text>
</comment>
<comment type="caution">
    <text evidence="21">The sequence shown here is derived from an EMBL/GenBank/DDBJ whole genome shotgun (WGS) entry which is preliminary data.</text>
</comment>
<keyword evidence="13 18" id="KW-0012">Acyltransferase</keyword>
<evidence type="ECO:0000256" key="14">
    <source>
        <dbReference type="ARBA" id="ARBA00023316"/>
    </source>
</evidence>
<dbReference type="SUPFAM" id="SSF51161">
    <property type="entry name" value="Trimeric LpxA-like enzymes"/>
    <property type="match status" value="1"/>
</dbReference>
<keyword evidence="14 18" id="KW-0961">Cell wall biogenesis/degradation</keyword>
<dbReference type="SUPFAM" id="SSF53448">
    <property type="entry name" value="Nucleotide-diphospho-sugar transferases"/>
    <property type="match status" value="1"/>
</dbReference>
<comment type="subunit">
    <text evidence="18">Homotrimer.</text>
</comment>
<comment type="cofactor">
    <cofactor evidence="18">
        <name>Mg(2+)</name>
        <dbReference type="ChEBI" id="CHEBI:18420"/>
    </cofactor>
    <text evidence="18">Binds 1 Mg(2+) ion per subunit.</text>
</comment>
<feature type="compositionally biased region" description="Low complexity" evidence="19">
    <location>
        <begin position="474"/>
        <end position="483"/>
    </location>
</feature>
<dbReference type="PATRIC" id="fig|1631356.3.peg.2758"/>
<feature type="compositionally biased region" description="Acidic residues" evidence="19">
    <location>
        <begin position="491"/>
        <end position="500"/>
    </location>
</feature>
<feature type="binding site" evidence="18">
    <location>
        <position position="244"/>
    </location>
    <ligand>
        <name>UDP-N-acetyl-alpha-D-glucosamine</name>
        <dbReference type="ChEBI" id="CHEBI:57705"/>
    </ligand>
</feature>
<dbReference type="PANTHER" id="PTHR43584">
    <property type="entry name" value="NUCLEOTIDYL TRANSFERASE"/>
    <property type="match status" value="1"/>
</dbReference>
<feature type="binding site" evidence="18">
    <location>
        <position position="147"/>
    </location>
    <ligand>
        <name>UDP-N-acetyl-alpha-D-glucosamine</name>
        <dbReference type="ChEBI" id="CHEBI:57705"/>
    </ligand>
</feature>
<evidence type="ECO:0000313" key="21">
    <source>
        <dbReference type="EMBL" id="KNX38013.1"/>
    </source>
</evidence>
<dbReference type="Gene3D" id="3.90.550.10">
    <property type="entry name" value="Spore Coat Polysaccharide Biosynthesis Protein SpsA, Chain A"/>
    <property type="match status" value="1"/>
</dbReference>
<dbReference type="GO" id="GO:0005737">
    <property type="term" value="C:cytoplasm"/>
    <property type="evidence" value="ECO:0007669"/>
    <property type="project" value="UniProtKB-SubCell"/>
</dbReference>
<evidence type="ECO:0000256" key="16">
    <source>
        <dbReference type="ARBA" id="ARBA00048493"/>
    </source>
</evidence>
<dbReference type="PANTHER" id="PTHR43584:SF3">
    <property type="entry name" value="BIFUNCTIONAL PROTEIN GLMU"/>
    <property type="match status" value="1"/>
</dbReference>
<dbReference type="STRING" id="1631356.VV01_14025"/>
<dbReference type="NCBIfam" id="TIGR01173">
    <property type="entry name" value="glmU"/>
    <property type="match status" value="1"/>
</dbReference>
<feature type="binding site" evidence="18">
    <location>
        <position position="440"/>
    </location>
    <ligand>
        <name>acetyl-CoA</name>
        <dbReference type="ChEBI" id="CHEBI:57288"/>
    </ligand>
</feature>
<dbReference type="RefSeq" id="WP_050670424.1">
    <property type="nucleotide sequence ID" value="NZ_LAIR01000002.1"/>
</dbReference>
<feature type="active site" description="Proton acceptor" evidence="18">
    <location>
        <position position="380"/>
    </location>
</feature>
<dbReference type="CDD" id="cd02540">
    <property type="entry name" value="GT2_GlmU_N_bac"/>
    <property type="match status" value="1"/>
</dbReference>
<dbReference type="GO" id="GO:0071555">
    <property type="term" value="P:cell wall organization"/>
    <property type="evidence" value="ECO:0007669"/>
    <property type="project" value="UniProtKB-KW"/>
</dbReference>
<feature type="region of interest" description="N-acetyltransferase" evidence="18">
    <location>
        <begin position="269"/>
        <end position="500"/>
    </location>
</feature>
<dbReference type="EMBL" id="LAIR01000002">
    <property type="protein sequence ID" value="KNX38013.1"/>
    <property type="molecule type" value="Genomic_DNA"/>
</dbReference>
<keyword evidence="22" id="KW-1185">Reference proteome</keyword>
<dbReference type="InterPro" id="IPR005882">
    <property type="entry name" value="Bifunctional_GlmU"/>
</dbReference>